<evidence type="ECO:0000313" key="5">
    <source>
        <dbReference type="EMBL" id="MDT0641399.1"/>
    </source>
</evidence>
<dbReference type="EMBL" id="JAVRHQ010000001">
    <property type="protein sequence ID" value="MDT0641399.1"/>
    <property type="molecule type" value="Genomic_DNA"/>
</dbReference>
<evidence type="ECO:0000256" key="2">
    <source>
        <dbReference type="ARBA" id="ARBA00023125"/>
    </source>
</evidence>
<dbReference type="Pfam" id="PF00717">
    <property type="entry name" value="Peptidase_S24"/>
    <property type="match status" value="1"/>
</dbReference>
<gene>
    <name evidence="5" type="ORF">RM553_01015</name>
</gene>
<dbReference type="SUPFAM" id="SSF51306">
    <property type="entry name" value="LexA/Signal peptidase"/>
    <property type="match status" value="1"/>
</dbReference>
<proteinExistence type="predicted"/>
<keyword evidence="3" id="KW-0804">Transcription</keyword>
<keyword evidence="6" id="KW-1185">Reference proteome</keyword>
<dbReference type="RefSeq" id="WP_311533034.1">
    <property type="nucleotide sequence ID" value="NZ_JAVRHQ010000001.1"/>
</dbReference>
<protein>
    <submittedName>
        <fullName evidence="5">S24/S26 family peptidase</fullName>
    </submittedName>
</protein>
<comment type="caution">
    <text evidence="5">The sequence shown here is derived from an EMBL/GenBank/DDBJ whole genome shotgun (WGS) entry which is preliminary data.</text>
</comment>
<name>A0ABU3C4Z8_9FLAO</name>
<keyword evidence="1" id="KW-0805">Transcription regulation</keyword>
<sequence>MNYKNGFIPLINAKTHAGFLKNMHEEDVMDDFEYYRIPGFNPTKDSILIQNEGNSMEPTVMSGDILICQTQRNLDHVLDGSIVILVTEDAILTKRIYKHEDDRYFWTESDNPDESRKKEIKKSDIHQLLMVMGKVSNVLIPHREMAFKGKMQFFEESLESLSREVYLLNKKLKNFKPNLKS</sequence>
<evidence type="ECO:0000256" key="1">
    <source>
        <dbReference type="ARBA" id="ARBA00023015"/>
    </source>
</evidence>
<dbReference type="Proteomes" id="UP001262889">
    <property type="component" value="Unassembled WGS sequence"/>
</dbReference>
<dbReference type="InterPro" id="IPR015927">
    <property type="entry name" value="Peptidase_S24_S26A/B/C"/>
</dbReference>
<reference evidence="5 6" key="1">
    <citation type="submission" date="2023-09" db="EMBL/GenBank/DDBJ databases">
        <authorList>
            <person name="Rey-Velasco X."/>
        </authorList>
    </citation>
    <scope>NUCLEOTIDE SEQUENCE [LARGE SCALE GENOMIC DNA]</scope>
    <source>
        <strain evidence="5 6">F363</strain>
    </source>
</reference>
<feature type="domain" description="Peptidase S24/S26A/S26B/S26C" evidence="4">
    <location>
        <begin position="10"/>
        <end position="135"/>
    </location>
</feature>
<keyword evidence="2" id="KW-0238">DNA-binding</keyword>
<dbReference type="PANTHER" id="PTHR40661:SF1">
    <property type="entry name" value="HTH CRO_C1-TYPE DOMAIN-CONTAINING PROTEIN"/>
    <property type="match status" value="1"/>
</dbReference>
<evidence type="ECO:0000313" key="6">
    <source>
        <dbReference type="Proteomes" id="UP001262889"/>
    </source>
</evidence>
<accession>A0ABU3C4Z8</accession>
<dbReference type="PANTHER" id="PTHR40661">
    <property type="match status" value="1"/>
</dbReference>
<evidence type="ECO:0000256" key="3">
    <source>
        <dbReference type="ARBA" id="ARBA00023163"/>
    </source>
</evidence>
<dbReference type="Gene3D" id="2.10.109.10">
    <property type="entry name" value="Umud Fragment, subunit A"/>
    <property type="match status" value="1"/>
</dbReference>
<evidence type="ECO:0000259" key="4">
    <source>
        <dbReference type="Pfam" id="PF00717"/>
    </source>
</evidence>
<dbReference type="CDD" id="cd06462">
    <property type="entry name" value="Peptidase_S24_S26"/>
    <property type="match status" value="1"/>
</dbReference>
<organism evidence="5 6">
    <name type="scientific">Autumnicola tepida</name>
    <dbReference type="NCBI Taxonomy" id="3075595"/>
    <lineage>
        <taxon>Bacteria</taxon>
        <taxon>Pseudomonadati</taxon>
        <taxon>Bacteroidota</taxon>
        <taxon>Flavobacteriia</taxon>
        <taxon>Flavobacteriales</taxon>
        <taxon>Flavobacteriaceae</taxon>
        <taxon>Autumnicola</taxon>
    </lineage>
</organism>
<dbReference type="InterPro" id="IPR036286">
    <property type="entry name" value="LexA/Signal_pep-like_sf"/>
</dbReference>